<evidence type="ECO:0000313" key="2">
    <source>
        <dbReference type="Proteomes" id="UP000237477"/>
    </source>
</evidence>
<protein>
    <submittedName>
        <fullName evidence="1">Uncharacterized protein</fullName>
    </submittedName>
</protein>
<evidence type="ECO:0000313" key="1">
    <source>
        <dbReference type="EMBL" id="POC83357.1"/>
    </source>
</evidence>
<proteinExistence type="predicted"/>
<organism evidence="1 2">
    <name type="scientific">Pseudomonas avellanae pv. morsprunorum</name>
    <dbReference type="NCBI Taxonomy" id="3380385"/>
    <lineage>
        <taxon>Bacteria</taxon>
        <taxon>Pseudomonadati</taxon>
        <taxon>Pseudomonadota</taxon>
        <taxon>Gammaproteobacteria</taxon>
        <taxon>Pseudomonadales</taxon>
        <taxon>Pseudomonadaceae</taxon>
        <taxon>Pseudomonas</taxon>
    </lineage>
</organism>
<keyword evidence="2" id="KW-1185">Reference proteome</keyword>
<reference evidence="1 2" key="1">
    <citation type="submission" date="2016-10" db="EMBL/GenBank/DDBJ databases">
        <title>Comparative genomics of Pseudomonas syringae.</title>
        <authorList>
            <person name="Hulin M.T."/>
        </authorList>
    </citation>
    <scope>NUCLEOTIDE SEQUENCE [LARGE SCALE GENOMIC DNA]</scope>
    <source>
        <strain evidence="2">R2-5255</strain>
    </source>
</reference>
<name>A0ABX4YR83_9PSED</name>
<gene>
    <name evidence="1" type="ORF">BKM26_25225</name>
</gene>
<dbReference type="Proteomes" id="UP000237477">
    <property type="component" value="Unassembled WGS sequence"/>
</dbReference>
<comment type="caution">
    <text evidence="1">The sequence shown here is derived from an EMBL/GenBank/DDBJ whole genome shotgun (WGS) entry which is preliminary data.</text>
</comment>
<accession>A0ABX4YR83</accession>
<dbReference type="EMBL" id="MLEC01000063">
    <property type="protein sequence ID" value="POC83357.1"/>
    <property type="molecule type" value="Genomic_DNA"/>
</dbReference>
<sequence>MPASQLLLCKAEACAILSAAYVRVCQMAIVTSFYFWGIAASPEIEIQLWSTLGLPTLAPVRWIRQFCMMLQMVPITQSLTCLKAIEMKSGNHRSILQMYGG</sequence>